<dbReference type="InterPro" id="IPR052920">
    <property type="entry name" value="DNA-binding_regulatory"/>
</dbReference>
<evidence type="ECO:0000259" key="1">
    <source>
        <dbReference type="Pfam" id="PF12697"/>
    </source>
</evidence>
<dbReference type="InterPro" id="IPR000073">
    <property type="entry name" value="AB_hydrolase_1"/>
</dbReference>
<evidence type="ECO:0000313" key="2">
    <source>
        <dbReference type="EMBL" id="SDH12048.1"/>
    </source>
</evidence>
<evidence type="ECO:0000313" key="3">
    <source>
        <dbReference type="Proteomes" id="UP000198822"/>
    </source>
</evidence>
<dbReference type="OrthoDB" id="8111537at2"/>
<dbReference type="InterPro" id="IPR029058">
    <property type="entry name" value="AB_hydrolase_fold"/>
</dbReference>
<dbReference type="STRING" id="399736.SAMN04489720_0108"/>
<dbReference type="GO" id="GO:0016787">
    <property type="term" value="F:hydrolase activity"/>
    <property type="evidence" value="ECO:0007669"/>
    <property type="project" value="UniProtKB-KW"/>
</dbReference>
<dbReference type="Pfam" id="PF12697">
    <property type="entry name" value="Abhydrolase_6"/>
    <property type="match status" value="1"/>
</dbReference>
<dbReference type="RefSeq" id="WP_092501506.1">
    <property type="nucleotide sequence ID" value="NZ_LT629695.1"/>
</dbReference>
<keyword evidence="3" id="KW-1185">Reference proteome</keyword>
<name>A0A1G7ZTN9_9MICO</name>
<dbReference type="SUPFAM" id="SSF53474">
    <property type="entry name" value="alpha/beta-Hydrolases"/>
    <property type="match status" value="1"/>
</dbReference>
<dbReference type="PANTHER" id="PTHR43358:SF4">
    <property type="entry name" value="ALPHA_BETA HYDROLASE FOLD-1 DOMAIN-CONTAINING PROTEIN"/>
    <property type="match status" value="1"/>
</dbReference>
<dbReference type="PANTHER" id="PTHR43358">
    <property type="entry name" value="ALPHA/BETA-HYDROLASE"/>
    <property type="match status" value="1"/>
</dbReference>
<dbReference type="Gene3D" id="3.40.50.1820">
    <property type="entry name" value="alpha/beta hydrolase"/>
    <property type="match status" value="1"/>
</dbReference>
<dbReference type="AlphaFoldDB" id="A0A1G7ZTN9"/>
<accession>A0A1G7ZTN9</accession>
<keyword evidence="2" id="KW-0378">Hydrolase</keyword>
<organism evidence="2 3">
    <name type="scientific">Agrococcus jejuensis</name>
    <dbReference type="NCBI Taxonomy" id="399736"/>
    <lineage>
        <taxon>Bacteria</taxon>
        <taxon>Bacillati</taxon>
        <taxon>Actinomycetota</taxon>
        <taxon>Actinomycetes</taxon>
        <taxon>Micrococcales</taxon>
        <taxon>Microbacteriaceae</taxon>
        <taxon>Agrococcus</taxon>
    </lineage>
</organism>
<dbReference type="Proteomes" id="UP000198822">
    <property type="component" value="Chromosome I"/>
</dbReference>
<dbReference type="EMBL" id="LT629695">
    <property type="protein sequence ID" value="SDH12048.1"/>
    <property type="molecule type" value="Genomic_DNA"/>
</dbReference>
<gene>
    <name evidence="2" type="ORF">SAMN04489720_0108</name>
</gene>
<feature type="domain" description="AB hydrolase-1" evidence="1">
    <location>
        <begin position="154"/>
        <end position="361"/>
    </location>
</feature>
<proteinExistence type="predicted"/>
<reference evidence="3" key="1">
    <citation type="submission" date="2016-10" db="EMBL/GenBank/DDBJ databases">
        <authorList>
            <person name="Varghese N."/>
            <person name="Submissions S."/>
        </authorList>
    </citation>
    <scope>NUCLEOTIDE SEQUENCE [LARGE SCALE GENOMIC DNA]</scope>
    <source>
        <strain evidence="3">DSM 22002</strain>
    </source>
</reference>
<protein>
    <submittedName>
        <fullName evidence="2">Alpha/beta hydrolase family protein</fullName>
    </submittedName>
</protein>
<sequence length="384" mass="41823">MSRPARRAAALAAVGIAAGAAIVTGLSAVLARTLITPPRHKDDVEIVSIGPEGIRLVRTPDTELPGRYALWIGDRLVRIGEIVDEDETTVLREITGKGRVRIGGRASARFSGYHLYRPRDLELPFRSVIVDTELGPSPAWIIGDESSTTWCIQVHGRGVNRREPLRAVPILAERGIPSMCVAYRNDGEAPRTSDGTYRLGLDEWRDVDAAIDVAVAAGAERILLMGWSMGGQIVLQLARRSRHRRRIVGILLDSPVVSWGPTLLFHTRLARVPVALVHTATALLESPAARLAGGDALDFGELDGIAYADSYAVPILLQHSADDGFVPPDASRAFAEARPDIVEYHEWHGAKHCKLWNLDEPRYREIVHGWLDRTGLAGKPGGAS</sequence>